<evidence type="ECO:0000313" key="2">
    <source>
        <dbReference type="EMBL" id="EGU47265.1"/>
    </source>
</evidence>
<reference evidence="2 3" key="1">
    <citation type="journal article" date="2012" name="Int. J. Syst. Evol. Microbiol.">
        <title>Vibrio caribbeanicus sp. nov., isolated from the marine sponge Scleritoderma cyanea.</title>
        <authorList>
            <person name="Hoffmann M."/>
            <person name="Monday S.R."/>
            <person name="Allard M.W."/>
            <person name="Strain E.A."/>
            <person name="Whittaker P."/>
            <person name="Naum M."/>
            <person name="McCarthy P.J."/>
            <person name="Lopez J.V."/>
            <person name="Fischer M."/>
            <person name="Brown E.W."/>
        </authorList>
    </citation>
    <scope>NUCLEOTIDE SEQUENCE [LARGE SCALE GENOMIC DNA]</scope>
    <source>
        <strain evidence="3">CIP 102891 / ATCC 33934</strain>
    </source>
</reference>
<dbReference type="Proteomes" id="UP000002817">
    <property type="component" value="Unassembled WGS sequence"/>
</dbReference>
<dbReference type="OrthoDB" id="7067461at2"/>
<organism evidence="2 3">
    <name type="scientific">Vibrio orientalis CIP 102891 = ATCC 33934</name>
    <dbReference type="NCBI Taxonomy" id="675816"/>
    <lineage>
        <taxon>Bacteria</taxon>
        <taxon>Pseudomonadati</taxon>
        <taxon>Pseudomonadota</taxon>
        <taxon>Gammaproteobacteria</taxon>
        <taxon>Vibrionales</taxon>
        <taxon>Vibrionaceae</taxon>
        <taxon>Vibrio</taxon>
        <taxon>Vibrio oreintalis group</taxon>
    </lineage>
</organism>
<dbReference type="AlphaFoldDB" id="F9SX41"/>
<keyword evidence="1" id="KW-1133">Transmembrane helix</keyword>
<keyword evidence="1" id="KW-0812">Transmembrane</keyword>
<keyword evidence="1" id="KW-0472">Membrane</keyword>
<protein>
    <submittedName>
        <fullName evidence="2">Uncharacterized protein</fullName>
    </submittedName>
</protein>
<proteinExistence type="predicted"/>
<gene>
    <name evidence="2" type="ORF">VIOR3934_02812</name>
</gene>
<accession>F9SX41</accession>
<name>F9SX41_VIBOR</name>
<sequence>MTSDEIQFWTMIGTWVASFGTVAAVITSLFFAYNQNKVKLRITVGHRQILSRSSEGSPDYCVIKVVNLGSKPAKIESIGWRAGFFRSKTSLIQLFGIPGFDDMPKVLAEGQDATFAVPFRLKGDNDDWIVRFPKSVTEHSSLNIHSLRLWVHIAQGQTFTVKPEKGLIEQLKKSLQS</sequence>
<dbReference type="PATRIC" id="fig|675816.5.peg.3485"/>
<evidence type="ECO:0000313" key="3">
    <source>
        <dbReference type="Proteomes" id="UP000002817"/>
    </source>
</evidence>
<comment type="caution">
    <text evidence="2">The sequence shown here is derived from an EMBL/GenBank/DDBJ whole genome shotgun (WGS) entry which is preliminary data.</text>
</comment>
<feature type="transmembrane region" description="Helical" evidence="1">
    <location>
        <begin position="12"/>
        <end position="33"/>
    </location>
</feature>
<dbReference type="RefSeq" id="WP_004418136.1">
    <property type="nucleotide sequence ID" value="NZ_ACZV01000005.1"/>
</dbReference>
<dbReference type="EMBL" id="AFWH01000052">
    <property type="protein sequence ID" value="EGU47265.1"/>
    <property type="molecule type" value="Genomic_DNA"/>
</dbReference>
<evidence type="ECO:0000256" key="1">
    <source>
        <dbReference type="SAM" id="Phobius"/>
    </source>
</evidence>